<dbReference type="AlphaFoldDB" id="A0A365YY04"/>
<comment type="caution">
    <text evidence="1">The sequence shown here is derived from an EMBL/GenBank/DDBJ whole genome shotgun (WGS) entry which is preliminary data.</text>
</comment>
<protein>
    <recommendedName>
        <fullName evidence="3">Oxidoreductase</fullName>
    </recommendedName>
</protein>
<sequence length="50" mass="5290">MGLVWLLTRSSNLLLIPGTSNPFHLSENLAAATLELSADVPAQLDMIAIA</sequence>
<dbReference type="Proteomes" id="UP000252680">
    <property type="component" value="Unassembled WGS sequence"/>
</dbReference>
<organism evidence="1 2">
    <name type="scientific">Novacetimonas cocois</name>
    <dbReference type="NCBI Taxonomy" id="1747507"/>
    <lineage>
        <taxon>Bacteria</taxon>
        <taxon>Pseudomonadati</taxon>
        <taxon>Pseudomonadota</taxon>
        <taxon>Alphaproteobacteria</taxon>
        <taxon>Acetobacterales</taxon>
        <taxon>Acetobacteraceae</taxon>
        <taxon>Novacetimonas</taxon>
    </lineage>
</organism>
<evidence type="ECO:0000313" key="2">
    <source>
        <dbReference type="Proteomes" id="UP000252680"/>
    </source>
</evidence>
<dbReference type="EMBL" id="QEXL01000005">
    <property type="protein sequence ID" value="RBM08224.1"/>
    <property type="molecule type" value="Genomic_DNA"/>
</dbReference>
<dbReference type="RefSeq" id="WP_113595344.1">
    <property type="nucleotide sequence ID" value="NZ_QEXL01000005.1"/>
</dbReference>
<evidence type="ECO:0008006" key="3">
    <source>
        <dbReference type="Google" id="ProtNLM"/>
    </source>
</evidence>
<dbReference type="InterPro" id="IPR036812">
    <property type="entry name" value="NAD(P)_OxRdtase_dom_sf"/>
</dbReference>
<gene>
    <name evidence="1" type="ORF">NJLHNGOC_04690</name>
</gene>
<reference evidence="1 2" key="1">
    <citation type="submission" date="2018-05" db="EMBL/GenBank/DDBJ databases">
        <title>Komagataeibacter cocois sp. nov., for a novel cellulose- producing strain isolated from coconut milk.</title>
        <authorList>
            <person name="Liu L."/>
            <person name="Wang Y."/>
            <person name="Liu S."/>
            <person name="Bi J."/>
            <person name="Chen H."/>
            <person name="Deng J."/>
            <person name="Zhang C."/>
            <person name="Hu Q."/>
            <person name="Li C."/>
        </authorList>
    </citation>
    <scope>NUCLEOTIDE SEQUENCE [LARGE SCALE GENOMIC DNA]</scope>
    <source>
        <strain evidence="1 2">WE7</strain>
    </source>
</reference>
<dbReference type="SUPFAM" id="SSF51430">
    <property type="entry name" value="NAD(P)-linked oxidoreductase"/>
    <property type="match status" value="1"/>
</dbReference>
<evidence type="ECO:0000313" key="1">
    <source>
        <dbReference type="EMBL" id="RBM08224.1"/>
    </source>
</evidence>
<dbReference type="OrthoDB" id="7181835at2"/>
<name>A0A365YY04_9PROT</name>
<dbReference type="Gene3D" id="3.20.20.100">
    <property type="entry name" value="NADP-dependent oxidoreductase domain"/>
    <property type="match status" value="1"/>
</dbReference>
<accession>A0A365YY04</accession>
<keyword evidence="2" id="KW-1185">Reference proteome</keyword>
<proteinExistence type="predicted"/>